<evidence type="ECO:0000256" key="6">
    <source>
        <dbReference type="ARBA" id="ARBA00023136"/>
    </source>
</evidence>
<feature type="coiled-coil region" evidence="7">
    <location>
        <begin position="296"/>
        <end position="337"/>
    </location>
</feature>
<protein>
    <submittedName>
        <fullName evidence="11">Uncharacterized protein involved in exopolysaccharide biosynthesis</fullName>
    </submittedName>
</protein>
<accession>A0A4R1MKP1</accession>
<comment type="subcellular location">
    <subcellularLocation>
        <location evidence="1">Cell membrane</location>
        <topology evidence="1">Multi-pass membrane protein</topology>
    </subcellularLocation>
</comment>
<keyword evidence="6 8" id="KW-0472">Membrane</keyword>
<evidence type="ECO:0000256" key="1">
    <source>
        <dbReference type="ARBA" id="ARBA00004651"/>
    </source>
</evidence>
<feature type="domain" description="Polysaccharide chain length determinant N-terminal" evidence="9">
    <location>
        <begin position="2"/>
        <end position="103"/>
    </location>
</feature>
<keyword evidence="3" id="KW-1003">Cell membrane</keyword>
<keyword evidence="5 8" id="KW-1133">Transmembrane helix</keyword>
<dbReference type="Pfam" id="PF13807">
    <property type="entry name" value="GNVR"/>
    <property type="match status" value="1"/>
</dbReference>
<feature type="transmembrane region" description="Helical" evidence="8">
    <location>
        <begin position="396"/>
        <end position="417"/>
    </location>
</feature>
<evidence type="ECO:0000256" key="8">
    <source>
        <dbReference type="SAM" id="Phobius"/>
    </source>
</evidence>
<dbReference type="InterPro" id="IPR050445">
    <property type="entry name" value="Bact_polysacc_biosynth/exp"/>
</dbReference>
<dbReference type="EMBL" id="SMGQ01000012">
    <property type="protein sequence ID" value="TCK93127.1"/>
    <property type="molecule type" value="Genomic_DNA"/>
</dbReference>
<sequence length="431" mass="49109">MEEISLRELIEILIKRKMIIIAITIIAMVTTGVINFLVLDPTYETEAILMASNFNEAIPNGQIEDQSIESILNELSRLPQMNLETYRLQITSPSVLNKTIEELNLESIYNVESLARAINIQTINDTNLIAIRMEHTDAEKASTIVNSVARNSVEFVADMAREQATTASDYVERQMAVEKEKLDKVLIELREFLAQPRSTSELDRELNARLDAITNYKMDLDEEKMKKEVVTTSIVSTESELNNTNAVLTTNQSILEDSLMRDIITDDNDSTLSDISDITVRNEQINPVYLELNSALSNYRIEREQINTNIANLESQIRTTEQQIEALQIELEEKRYRESDINQRVDIAQQTYDAFIAKYEELRVAESSRIGESSITIMSEAFETNTPVGPRKAMNLAIATILGGMIGVFLAFFMEYWKTSEIKHKKKEELK</sequence>
<feature type="domain" description="Tyrosine-protein kinase G-rich" evidence="10">
    <location>
        <begin position="345"/>
        <end position="413"/>
    </location>
</feature>
<organism evidence="11 12">
    <name type="scientific">Natranaerovirga hydrolytica</name>
    <dbReference type="NCBI Taxonomy" id="680378"/>
    <lineage>
        <taxon>Bacteria</taxon>
        <taxon>Bacillati</taxon>
        <taxon>Bacillota</taxon>
        <taxon>Clostridia</taxon>
        <taxon>Lachnospirales</taxon>
        <taxon>Natranaerovirgaceae</taxon>
        <taxon>Natranaerovirga</taxon>
    </lineage>
</organism>
<evidence type="ECO:0000313" key="12">
    <source>
        <dbReference type="Proteomes" id="UP000294545"/>
    </source>
</evidence>
<evidence type="ECO:0000259" key="10">
    <source>
        <dbReference type="Pfam" id="PF13807"/>
    </source>
</evidence>
<dbReference type="GO" id="GO:0004713">
    <property type="term" value="F:protein tyrosine kinase activity"/>
    <property type="evidence" value="ECO:0007669"/>
    <property type="project" value="TreeGrafter"/>
</dbReference>
<evidence type="ECO:0000256" key="5">
    <source>
        <dbReference type="ARBA" id="ARBA00022989"/>
    </source>
</evidence>
<reference evidence="11 12" key="1">
    <citation type="submission" date="2019-03" db="EMBL/GenBank/DDBJ databases">
        <title>Genomic Encyclopedia of Type Strains, Phase IV (KMG-IV): sequencing the most valuable type-strain genomes for metagenomic binning, comparative biology and taxonomic classification.</title>
        <authorList>
            <person name="Goeker M."/>
        </authorList>
    </citation>
    <scope>NUCLEOTIDE SEQUENCE [LARGE SCALE GENOMIC DNA]</scope>
    <source>
        <strain evidence="11 12">DSM 24176</strain>
    </source>
</reference>
<keyword evidence="4 8" id="KW-0812">Transmembrane</keyword>
<dbReference type="Pfam" id="PF02706">
    <property type="entry name" value="Wzz"/>
    <property type="match status" value="1"/>
</dbReference>
<keyword evidence="12" id="KW-1185">Reference proteome</keyword>
<feature type="transmembrane region" description="Helical" evidence="8">
    <location>
        <begin position="20"/>
        <end position="39"/>
    </location>
</feature>
<name>A0A4R1MKP1_9FIRM</name>
<evidence type="ECO:0000256" key="2">
    <source>
        <dbReference type="ARBA" id="ARBA00006683"/>
    </source>
</evidence>
<comment type="similarity">
    <text evidence="2">Belongs to the CpsC/CapA family.</text>
</comment>
<dbReference type="PANTHER" id="PTHR32309:SF13">
    <property type="entry name" value="FERRIC ENTEROBACTIN TRANSPORT PROTEIN FEPE"/>
    <property type="match status" value="1"/>
</dbReference>
<dbReference type="AlphaFoldDB" id="A0A4R1MKP1"/>
<evidence type="ECO:0000256" key="3">
    <source>
        <dbReference type="ARBA" id="ARBA00022475"/>
    </source>
</evidence>
<evidence type="ECO:0000313" key="11">
    <source>
        <dbReference type="EMBL" id="TCK93127.1"/>
    </source>
</evidence>
<evidence type="ECO:0000256" key="4">
    <source>
        <dbReference type="ARBA" id="ARBA00022692"/>
    </source>
</evidence>
<dbReference type="InterPro" id="IPR003856">
    <property type="entry name" value="LPS_length_determ_N"/>
</dbReference>
<comment type="caution">
    <text evidence="11">The sequence shown here is derived from an EMBL/GenBank/DDBJ whole genome shotgun (WGS) entry which is preliminary data.</text>
</comment>
<keyword evidence="7" id="KW-0175">Coiled coil</keyword>
<evidence type="ECO:0000256" key="7">
    <source>
        <dbReference type="SAM" id="Coils"/>
    </source>
</evidence>
<dbReference type="InterPro" id="IPR032807">
    <property type="entry name" value="GNVR"/>
</dbReference>
<evidence type="ECO:0000259" key="9">
    <source>
        <dbReference type="Pfam" id="PF02706"/>
    </source>
</evidence>
<proteinExistence type="inferred from homology"/>
<gene>
    <name evidence="11" type="ORF">EDC19_1305</name>
</gene>
<dbReference type="PANTHER" id="PTHR32309">
    <property type="entry name" value="TYROSINE-PROTEIN KINASE"/>
    <property type="match status" value="1"/>
</dbReference>
<dbReference type="GO" id="GO:0005886">
    <property type="term" value="C:plasma membrane"/>
    <property type="evidence" value="ECO:0007669"/>
    <property type="project" value="UniProtKB-SubCell"/>
</dbReference>
<dbReference type="Proteomes" id="UP000294545">
    <property type="component" value="Unassembled WGS sequence"/>
</dbReference>